<protein>
    <submittedName>
        <fullName evidence="1">Uncharacterized protein</fullName>
    </submittedName>
</protein>
<dbReference type="EMBL" id="BGPR01001228">
    <property type="protein sequence ID" value="GBM48797.1"/>
    <property type="molecule type" value="Genomic_DNA"/>
</dbReference>
<sequence length="87" mass="9596">MVCVECSELAYTVWNEDCKWNARIVDSVTGAMSGIRELSHSMTLSFSKKSKDNNPTTRTSREVTSALQAEVIRKSGCAPPCRSILVI</sequence>
<accession>A0A4Y2G6C4</accession>
<keyword evidence="2" id="KW-1185">Reference proteome</keyword>
<dbReference type="Proteomes" id="UP000499080">
    <property type="component" value="Unassembled WGS sequence"/>
</dbReference>
<evidence type="ECO:0000313" key="1">
    <source>
        <dbReference type="EMBL" id="GBM48797.1"/>
    </source>
</evidence>
<evidence type="ECO:0000313" key="2">
    <source>
        <dbReference type="Proteomes" id="UP000499080"/>
    </source>
</evidence>
<organism evidence="1 2">
    <name type="scientific">Araneus ventricosus</name>
    <name type="common">Orbweaver spider</name>
    <name type="synonym">Epeira ventricosa</name>
    <dbReference type="NCBI Taxonomy" id="182803"/>
    <lineage>
        <taxon>Eukaryota</taxon>
        <taxon>Metazoa</taxon>
        <taxon>Ecdysozoa</taxon>
        <taxon>Arthropoda</taxon>
        <taxon>Chelicerata</taxon>
        <taxon>Arachnida</taxon>
        <taxon>Araneae</taxon>
        <taxon>Araneomorphae</taxon>
        <taxon>Entelegynae</taxon>
        <taxon>Araneoidea</taxon>
        <taxon>Araneidae</taxon>
        <taxon>Araneus</taxon>
    </lineage>
</organism>
<proteinExistence type="predicted"/>
<name>A0A4Y2G6C4_ARAVE</name>
<reference evidence="1 2" key="1">
    <citation type="journal article" date="2019" name="Sci. Rep.">
        <title>Orb-weaving spider Araneus ventricosus genome elucidates the spidroin gene catalogue.</title>
        <authorList>
            <person name="Kono N."/>
            <person name="Nakamura H."/>
            <person name="Ohtoshi R."/>
            <person name="Moran D.A.P."/>
            <person name="Shinohara A."/>
            <person name="Yoshida Y."/>
            <person name="Fujiwara M."/>
            <person name="Mori M."/>
            <person name="Tomita M."/>
            <person name="Arakawa K."/>
        </authorList>
    </citation>
    <scope>NUCLEOTIDE SEQUENCE [LARGE SCALE GENOMIC DNA]</scope>
</reference>
<dbReference type="AlphaFoldDB" id="A0A4Y2G6C4"/>
<comment type="caution">
    <text evidence="1">The sequence shown here is derived from an EMBL/GenBank/DDBJ whole genome shotgun (WGS) entry which is preliminary data.</text>
</comment>
<gene>
    <name evidence="1" type="ORF">AVEN_175714_1</name>
</gene>